<evidence type="ECO:0000313" key="2">
    <source>
        <dbReference type="Proteomes" id="UP000886998"/>
    </source>
</evidence>
<comment type="caution">
    <text evidence="1">The sequence shown here is derived from an EMBL/GenBank/DDBJ whole genome shotgun (WGS) entry which is preliminary data.</text>
</comment>
<organism evidence="1 2">
    <name type="scientific">Trichonephila inaurata madagascariensis</name>
    <dbReference type="NCBI Taxonomy" id="2747483"/>
    <lineage>
        <taxon>Eukaryota</taxon>
        <taxon>Metazoa</taxon>
        <taxon>Ecdysozoa</taxon>
        <taxon>Arthropoda</taxon>
        <taxon>Chelicerata</taxon>
        <taxon>Arachnida</taxon>
        <taxon>Araneae</taxon>
        <taxon>Araneomorphae</taxon>
        <taxon>Entelegynae</taxon>
        <taxon>Araneoidea</taxon>
        <taxon>Nephilidae</taxon>
        <taxon>Trichonephila</taxon>
        <taxon>Trichonephila inaurata</taxon>
    </lineage>
</organism>
<proteinExistence type="predicted"/>
<sequence>MQKRSKRLILSRQEDVLPTSSIIKTLEPTLQTPLLTKKKGNRNAKKKATLNGKDESNKICILMLSNSCLQLNVFRHLISIRFRGPFNIADTALCSELRLDDKVGTKVGTLHQIRL</sequence>
<name>A0A8X6YKY9_9ARAC</name>
<protein>
    <submittedName>
        <fullName evidence="1">Uncharacterized protein</fullName>
    </submittedName>
</protein>
<accession>A0A8X6YKY9</accession>
<keyword evidence="2" id="KW-1185">Reference proteome</keyword>
<dbReference type="EMBL" id="BMAV01021014">
    <property type="protein sequence ID" value="GFY74875.1"/>
    <property type="molecule type" value="Genomic_DNA"/>
</dbReference>
<dbReference type="Proteomes" id="UP000886998">
    <property type="component" value="Unassembled WGS sequence"/>
</dbReference>
<dbReference type="AlphaFoldDB" id="A0A8X6YKY9"/>
<dbReference type="OrthoDB" id="6434379at2759"/>
<reference evidence="1" key="1">
    <citation type="submission" date="2020-08" db="EMBL/GenBank/DDBJ databases">
        <title>Multicomponent nature underlies the extraordinary mechanical properties of spider dragline silk.</title>
        <authorList>
            <person name="Kono N."/>
            <person name="Nakamura H."/>
            <person name="Mori M."/>
            <person name="Yoshida Y."/>
            <person name="Ohtoshi R."/>
            <person name="Malay A.D."/>
            <person name="Moran D.A.P."/>
            <person name="Tomita M."/>
            <person name="Numata K."/>
            <person name="Arakawa K."/>
        </authorList>
    </citation>
    <scope>NUCLEOTIDE SEQUENCE</scope>
</reference>
<gene>
    <name evidence="1" type="ORF">TNIN_362631</name>
</gene>
<evidence type="ECO:0000313" key="1">
    <source>
        <dbReference type="EMBL" id="GFY74875.1"/>
    </source>
</evidence>